<protein>
    <submittedName>
        <fullName evidence="6">Murein transglycosylase</fullName>
    </submittedName>
</protein>
<keyword evidence="7" id="KW-1185">Reference proteome</keyword>
<evidence type="ECO:0000256" key="2">
    <source>
        <dbReference type="ARBA" id="ARBA00022729"/>
    </source>
</evidence>
<reference evidence="6 7" key="1">
    <citation type="submission" date="2019-07" db="EMBL/GenBank/DDBJ databases">
        <authorList>
            <person name="Yang M."/>
            <person name="Zhao D."/>
            <person name="Xiang H."/>
        </authorList>
    </citation>
    <scope>NUCLEOTIDE SEQUENCE [LARGE SCALE GENOMIC DNA]</scope>
    <source>
        <strain evidence="6 7">IM1326</strain>
    </source>
</reference>
<comment type="caution">
    <text evidence="6">The sequence shown here is derived from an EMBL/GenBank/DDBJ whole genome shotgun (WGS) entry which is preliminary data.</text>
</comment>
<evidence type="ECO:0000259" key="4">
    <source>
        <dbReference type="Pfam" id="PF01464"/>
    </source>
</evidence>
<feature type="domain" description="Lytic transglycosylase superhelical linker" evidence="5">
    <location>
        <begin position="425"/>
        <end position="490"/>
    </location>
</feature>
<dbReference type="CDD" id="cd13401">
    <property type="entry name" value="Slt70-like"/>
    <property type="match status" value="1"/>
</dbReference>
<gene>
    <name evidence="6" type="ORF">FM042_07205</name>
</gene>
<feature type="signal peptide" evidence="3">
    <location>
        <begin position="1"/>
        <end position="29"/>
    </location>
</feature>
<evidence type="ECO:0000313" key="6">
    <source>
        <dbReference type="EMBL" id="TRW48764.1"/>
    </source>
</evidence>
<dbReference type="GO" id="GO:0008933">
    <property type="term" value="F:peptidoglycan lytic transglycosylase activity"/>
    <property type="evidence" value="ECO:0007669"/>
    <property type="project" value="InterPro"/>
</dbReference>
<dbReference type="InterPro" id="IPR023346">
    <property type="entry name" value="Lysozyme-like_dom_sf"/>
</dbReference>
<evidence type="ECO:0000259" key="5">
    <source>
        <dbReference type="Pfam" id="PF14718"/>
    </source>
</evidence>
<evidence type="ECO:0000256" key="3">
    <source>
        <dbReference type="SAM" id="SignalP"/>
    </source>
</evidence>
<name>A0A552X162_9GAMM</name>
<dbReference type="GO" id="GO:0000270">
    <property type="term" value="P:peptidoglycan metabolic process"/>
    <property type="evidence" value="ECO:0007669"/>
    <property type="project" value="InterPro"/>
</dbReference>
<dbReference type="InterPro" id="IPR037061">
    <property type="entry name" value="Lytic_TGlycoase_superhlx_L_sf"/>
</dbReference>
<dbReference type="GO" id="GO:0042597">
    <property type="term" value="C:periplasmic space"/>
    <property type="evidence" value="ECO:0007669"/>
    <property type="project" value="InterPro"/>
</dbReference>
<evidence type="ECO:0000313" key="7">
    <source>
        <dbReference type="Proteomes" id="UP000320359"/>
    </source>
</evidence>
<dbReference type="GO" id="GO:0004553">
    <property type="term" value="F:hydrolase activity, hydrolyzing O-glycosyl compounds"/>
    <property type="evidence" value="ECO:0007669"/>
    <property type="project" value="InterPro"/>
</dbReference>
<dbReference type="Pfam" id="PF14718">
    <property type="entry name" value="SLT_L"/>
    <property type="match status" value="1"/>
</dbReference>
<dbReference type="GO" id="GO:0016020">
    <property type="term" value="C:membrane"/>
    <property type="evidence" value="ECO:0007669"/>
    <property type="project" value="InterPro"/>
</dbReference>
<sequence>MRKKIKHPFKNAVRLLFSLGFVLSYSTSAALPDDYTPRAEQREWFLEAEQRIERRDFERARELMVKLTDYPLFPYLEAAFLEQNFSIANEPFVLEFFDDYAGTPAERQLRTAWLNFLQRRNDSARFLRDYRRQGSAHLQCYYLRERYRDLQRQDESESRDAEFASLWQDVTEQWLHGRSLPSACDPVFLAWSNAGHRSDEVVWQRIKLALEARQTGLARYLTRFMDEDTRYLAELMRRVNSSPQVVRRFQEFPGADPREGEIVLYGLGRLRWSNHDAMVTVWEHFKDKYPFSEQERAQMESDIAVTLALRGDDRALDYFQRLDPALMSDTARQWYLTARLATRNYSAIAEFIDRLPNDIAERGQWLYWKARAQAELGNFDSAMTTMELAAQQRNYYGFLASARLSLIPELSHDEPEFSPDALQQLAQSPAAQRAYEFRQLERFLEARREWNMVRHHLGDDEQVLAAILASEWGWHDQAIFGFAQSGALNDVHRRFPLGYSDLLQEQAAQASIDPAWVFAITRRESSFQADAVSPAGARGLMQVMPATAEYLLRNAPGPSSRVPTQTRLFNPEENVRLGTQYLADLLRRTDDNWLLATAAYNAGIYRMQEWLPSESMPADLWVEMIPFQETRDYVKAVLAYQQIYTMLLGKDANVLAPLIRMQINGNNRG</sequence>
<dbReference type="InterPro" id="IPR008258">
    <property type="entry name" value="Transglycosylase_SLT_dom_1"/>
</dbReference>
<dbReference type="EMBL" id="VJWL01000002">
    <property type="protein sequence ID" value="TRW48764.1"/>
    <property type="molecule type" value="Genomic_DNA"/>
</dbReference>
<comment type="similarity">
    <text evidence="1">Belongs to the transglycosylase Slt family.</text>
</comment>
<dbReference type="InterPro" id="IPR012289">
    <property type="entry name" value="Lytic_TGlycosylase_superhlx_L"/>
</dbReference>
<evidence type="ECO:0000256" key="1">
    <source>
        <dbReference type="ARBA" id="ARBA00007734"/>
    </source>
</evidence>
<feature type="chain" id="PRO_5021931324" evidence="3">
    <location>
        <begin position="30"/>
        <end position="669"/>
    </location>
</feature>
<proteinExistence type="inferred from homology"/>
<feature type="domain" description="Transglycosylase SLT" evidence="4">
    <location>
        <begin position="502"/>
        <end position="613"/>
    </location>
</feature>
<dbReference type="InterPro" id="IPR008939">
    <property type="entry name" value="Lytic_TGlycosylase_superhlx_U"/>
</dbReference>
<dbReference type="InterPro" id="IPR000189">
    <property type="entry name" value="Transglyc_AS"/>
</dbReference>
<dbReference type="Proteomes" id="UP000320359">
    <property type="component" value="Unassembled WGS sequence"/>
</dbReference>
<accession>A0A552X162</accession>
<dbReference type="PANTHER" id="PTHR37423:SF5">
    <property type="entry name" value="SOLUBLE LYTIC MUREIN TRANSGLYCOSYLASE"/>
    <property type="match status" value="1"/>
</dbReference>
<dbReference type="AlphaFoldDB" id="A0A552X162"/>
<organism evidence="6 7">
    <name type="scientific">Aliidiomarina halalkaliphila</name>
    <dbReference type="NCBI Taxonomy" id="2593535"/>
    <lineage>
        <taxon>Bacteria</taxon>
        <taxon>Pseudomonadati</taxon>
        <taxon>Pseudomonadota</taxon>
        <taxon>Gammaproteobacteria</taxon>
        <taxon>Alteromonadales</taxon>
        <taxon>Idiomarinaceae</taxon>
        <taxon>Aliidiomarina</taxon>
    </lineage>
</organism>
<dbReference type="PANTHER" id="PTHR37423">
    <property type="entry name" value="SOLUBLE LYTIC MUREIN TRANSGLYCOSYLASE-RELATED"/>
    <property type="match status" value="1"/>
</dbReference>
<dbReference type="OrthoDB" id="92254at2"/>
<dbReference type="SUPFAM" id="SSF48435">
    <property type="entry name" value="Bacterial muramidases"/>
    <property type="match status" value="1"/>
</dbReference>
<dbReference type="RefSeq" id="WP_143235750.1">
    <property type="nucleotide sequence ID" value="NZ_VJWL01000002.1"/>
</dbReference>
<dbReference type="Gene3D" id="1.25.20.10">
    <property type="entry name" value="Bacterial muramidases"/>
    <property type="match status" value="1"/>
</dbReference>
<dbReference type="Gene3D" id="1.10.1240.20">
    <property type="entry name" value="Lytic transglycosylase, superhelical linker domain"/>
    <property type="match status" value="1"/>
</dbReference>
<dbReference type="Pfam" id="PF01464">
    <property type="entry name" value="SLT"/>
    <property type="match status" value="1"/>
</dbReference>
<dbReference type="Gene3D" id="1.10.530.10">
    <property type="match status" value="1"/>
</dbReference>
<keyword evidence="2 3" id="KW-0732">Signal</keyword>
<dbReference type="SUPFAM" id="SSF53955">
    <property type="entry name" value="Lysozyme-like"/>
    <property type="match status" value="1"/>
</dbReference>
<dbReference type="PROSITE" id="PS00922">
    <property type="entry name" value="TRANSGLYCOSYLASE"/>
    <property type="match status" value="1"/>
</dbReference>